<feature type="transmembrane region" description="Helical" evidence="6">
    <location>
        <begin position="161"/>
        <end position="179"/>
    </location>
</feature>
<dbReference type="GO" id="GO:1990961">
    <property type="term" value="P:xenobiotic detoxification by transmembrane export across the plasma membrane"/>
    <property type="evidence" value="ECO:0007669"/>
    <property type="project" value="InterPro"/>
</dbReference>
<feature type="transmembrane region" description="Helical" evidence="6">
    <location>
        <begin position="339"/>
        <end position="364"/>
    </location>
</feature>
<name>W1Q0J0_AMBTC</name>
<protein>
    <recommendedName>
        <fullName evidence="6">Protein DETOXIFICATION</fullName>
    </recommendedName>
    <alternativeName>
        <fullName evidence="6">Multidrug and toxic compound extrusion protein</fullName>
    </alternativeName>
</protein>
<feature type="transmembrane region" description="Helical" evidence="6">
    <location>
        <begin position="77"/>
        <end position="100"/>
    </location>
</feature>
<dbReference type="InterPro" id="IPR002528">
    <property type="entry name" value="MATE_fam"/>
</dbReference>
<feature type="transmembrane region" description="Helical" evidence="6">
    <location>
        <begin position="216"/>
        <end position="241"/>
    </location>
</feature>
<organism evidence="7 8">
    <name type="scientific">Amborella trichopoda</name>
    <dbReference type="NCBI Taxonomy" id="13333"/>
    <lineage>
        <taxon>Eukaryota</taxon>
        <taxon>Viridiplantae</taxon>
        <taxon>Streptophyta</taxon>
        <taxon>Embryophyta</taxon>
        <taxon>Tracheophyta</taxon>
        <taxon>Spermatophyta</taxon>
        <taxon>Magnoliopsida</taxon>
        <taxon>Amborellales</taxon>
        <taxon>Amborellaceae</taxon>
        <taxon>Amborella</taxon>
    </lineage>
</organism>
<feature type="transmembrane region" description="Helical" evidence="6">
    <location>
        <begin position="443"/>
        <end position="465"/>
    </location>
</feature>
<proteinExistence type="inferred from homology"/>
<feature type="transmembrane region" description="Helical" evidence="6">
    <location>
        <begin position="385"/>
        <end position="408"/>
    </location>
</feature>
<dbReference type="GO" id="GO:0016020">
    <property type="term" value="C:membrane"/>
    <property type="evidence" value="ECO:0000318"/>
    <property type="project" value="GO_Central"/>
</dbReference>
<dbReference type="OrthoDB" id="2126698at2759"/>
<dbReference type="NCBIfam" id="TIGR00797">
    <property type="entry name" value="matE"/>
    <property type="match status" value="1"/>
</dbReference>
<dbReference type="eggNOG" id="KOG1347">
    <property type="taxonomic scope" value="Eukaryota"/>
</dbReference>
<accession>W1Q0J0</accession>
<dbReference type="CDD" id="cd13132">
    <property type="entry name" value="MATE_eukaryotic"/>
    <property type="match status" value="1"/>
</dbReference>
<keyword evidence="8" id="KW-1185">Reference proteome</keyword>
<gene>
    <name evidence="7" type="ORF">AMTR_s00021p00219640</name>
</gene>
<keyword evidence="3 6" id="KW-0812">Transmembrane</keyword>
<evidence type="ECO:0000256" key="2">
    <source>
        <dbReference type="ARBA" id="ARBA00010199"/>
    </source>
</evidence>
<evidence type="ECO:0000256" key="4">
    <source>
        <dbReference type="ARBA" id="ARBA00022989"/>
    </source>
</evidence>
<comment type="subcellular location">
    <subcellularLocation>
        <location evidence="1">Membrane</location>
        <topology evidence="1">Multi-pass membrane protein</topology>
    </subcellularLocation>
</comment>
<evidence type="ECO:0000256" key="5">
    <source>
        <dbReference type="ARBA" id="ARBA00023136"/>
    </source>
</evidence>
<dbReference type="EMBL" id="KI392560">
    <property type="protein sequence ID" value="ERN14064.1"/>
    <property type="molecule type" value="Genomic_DNA"/>
</dbReference>
<dbReference type="KEGG" id="atr:18442313"/>
<sequence>MSEDCALGIGRYEYVRLDTLIPVSQRSGSNLGLLRSPWSECKAQWRLVAPSVALTFIHYSFTLITDSVTGHLGKFQFASLAIAYTVMRLAYGFMLGMGSALETLCGQAFGARQFDMLGIYMQRSVVILFATSLILSVPCIFAEPLLRKFGQSTDLAKQASILIKWMLPQLFACSLNFPIQKFLYSQSLIMPMFWVSLGLVLPHLVLSYLSAFSLDLGLLGVTMVQNLSCWLLCFLLFIYLAKSESCRSSWTGFSFCALYQLPSFMRLSLFSAIMTVLQVWYYQVLILLAGTLSDPEIEIDALSICLNMICLEVMVPYGFNASTSIRVSNELGAGNSEAASFSVSIAMAASSIVSILLALIFLLLRNKLGYLFINSSAVAERVSELVPFLAATVLLNGVQSVLSGVAIGSGWQSYVAYVNIISCYLVGLPLGLLICFKFQMGITGIWSGMIAGQALQVLIVLYATWNANWSEQANQTIGFLRTWRESSSNCVA</sequence>
<evidence type="ECO:0000313" key="7">
    <source>
        <dbReference type="EMBL" id="ERN14064.1"/>
    </source>
</evidence>
<dbReference type="PANTHER" id="PTHR11206">
    <property type="entry name" value="MULTIDRUG RESISTANCE PROTEIN"/>
    <property type="match status" value="1"/>
</dbReference>
<dbReference type="GO" id="GO:0042910">
    <property type="term" value="F:xenobiotic transmembrane transporter activity"/>
    <property type="evidence" value="ECO:0007669"/>
    <property type="project" value="InterPro"/>
</dbReference>
<feature type="transmembrane region" description="Helical" evidence="6">
    <location>
        <begin position="120"/>
        <end position="141"/>
    </location>
</feature>
<dbReference type="GO" id="GO:0022857">
    <property type="term" value="F:transmembrane transporter activity"/>
    <property type="evidence" value="ECO:0000318"/>
    <property type="project" value="GO_Central"/>
</dbReference>
<feature type="transmembrane region" description="Helical" evidence="6">
    <location>
        <begin position="267"/>
        <end position="289"/>
    </location>
</feature>
<evidence type="ECO:0000256" key="6">
    <source>
        <dbReference type="RuleBase" id="RU004914"/>
    </source>
</evidence>
<evidence type="ECO:0000256" key="3">
    <source>
        <dbReference type="ARBA" id="ARBA00022692"/>
    </source>
</evidence>
<feature type="transmembrane region" description="Helical" evidence="6">
    <location>
        <begin position="414"/>
        <end position="436"/>
    </location>
</feature>
<dbReference type="AlphaFoldDB" id="W1Q0J0"/>
<evidence type="ECO:0000256" key="1">
    <source>
        <dbReference type="ARBA" id="ARBA00004141"/>
    </source>
</evidence>
<dbReference type="Pfam" id="PF01554">
    <property type="entry name" value="MatE"/>
    <property type="match status" value="2"/>
</dbReference>
<feature type="transmembrane region" description="Helical" evidence="6">
    <location>
        <begin position="43"/>
        <end position="65"/>
    </location>
</feature>
<keyword evidence="5 6" id="KW-0472">Membrane</keyword>
<dbReference type="InterPro" id="IPR045069">
    <property type="entry name" value="MATE_euk"/>
</dbReference>
<evidence type="ECO:0000313" key="8">
    <source>
        <dbReference type="Proteomes" id="UP000017836"/>
    </source>
</evidence>
<reference evidence="8" key="1">
    <citation type="journal article" date="2013" name="Science">
        <title>The Amborella genome and the evolution of flowering plants.</title>
        <authorList>
            <consortium name="Amborella Genome Project"/>
        </authorList>
    </citation>
    <scope>NUCLEOTIDE SEQUENCE [LARGE SCALE GENOMIC DNA]</scope>
</reference>
<dbReference type="HOGENOM" id="CLU_012893_1_4_1"/>
<comment type="similarity">
    <text evidence="2 6">Belongs to the multi antimicrobial extrusion (MATE) (TC 2.A.66.1) family.</text>
</comment>
<dbReference type="OMA" id="CWLIAIF"/>
<keyword evidence="4 6" id="KW-1133">Transmembrane helix</keyword>
<dbReference type="Gramene" id="ERN14064">
    <property type="protein sequence ID" value="ERN14064"/>
    <property type="gene ID" value="AMTR_s00021p00219640"/>
</dbReference>
<dbReference type="Proteomes" id="UP000017836">
    <property type="component" value="Unassembled WGS sequence"/>
</dbReference>
<dbReference type="GO" id="GO:0015297">
    <property type="term" value="F:antiporter activity"/>
    <property type="evidence" value="ECO:0007669"/>
    <property type="project" value="InterPro"/>
</dbReference>
<feature type="transmembrane region" description="Helical" evidence="6">
    <location>
        <begin position="191"/>
        <end position="209"/>
    </location>
</feature>